<evidence type="ECO:0000313" key="1">
    <source>
        <dbReference type="EMBL" id="GGM40505.1"/>
    </source>
</evidence>
<proteinExistence type="predicted"/>
<reference evidence="1" key="2">
    <citation type="submission" date="2020-09" db="EMBL/GenBank/DDBJ databases">
        <authorList>
            <person name="Sun Q."/>
            <person name="Zhou Y."/>
        </authorList>
    </citation>
    <scope>NUCLEOTIDE SEQUENCE</scope>
    <source>
        <strain evidence="1">CGMCC 1.6333</strain>
    </source>
</reference>
<protein>
    <submittedName>
        <fullName evidence="1">Uncharacterized protein</fullName>
    </submittedName>
</protein>
<dbReference type="AlphaFoldDB" id="A0A917TVW7"/>
<sequence length="147" mass="17220">MADYNNQLDPYQLSQSISKEKVMEHLDKIVYSLGYENNHTKPPRTWIELYNESEFTQDTLTLDKQHFEGSEHPKVGDHIYLFNKESLLCDSKYTVIDINNVNNTNTLVFKLQKNYSIENAVNLDDFLKDGRVSRSLKDFFSRETMGN</sequence>
<evidence type="ECO:0000313" key="2">
    <source>
        <dbReference type="Proteomes" id="UP000618460"/>
    </source>
</evidence>
<gene>
    <name evidence="1" type="ORF">GCM10011351_28340</name>
</gene>
<comment type="caution">
    <text evidence="1">The sequence shown here is derived from an EMBL/GenBank/DDBJ whole genome shotgun (WGS) entry which is preliminary data.</text>
</comment>
<organism evidence="1 2">
    <name type="scientific">Paraliobacillus quinghaiensis</name>
    <dbReference type="NCBI Taxonomy" id="470815"/>
    <lineage>
        <taxon>Bacteria</taxon>
        <taxon>Bacillati</taxon>
        <taxon>Bacillota</taxon>
        <taxon>Bacilli</taxon>
        <taxon>Bacillales</taxon>
        <taxon>Bacillaceae</taxon>
        <taxon>Paraliobacillus</taxon>
    </lineage>
</organism>
<dbReference type="Proteomes" id="UP000618460">
    <property type="component" value="Unassembled WGS sequence"/>
</dbReference>
<keyword evidence="2" id="KW-1185">Reference proteome</keyword>
<dbReference type="RefSeq" id="WP_117156787.1">
    <property type="nucleotide sequence ID" value="NZ_BMLG01000023.1"/>
</dbReference>
<name>A0A917TVW7_9BACI</name>
<accession>A0A917TVW7</accession>
<dbReference type="EMBL" id="BMLG01000023">
    <property type="protein sequence ID" value="GGM40505.1"/>
    <property type="molecule type" value="Genomic_DNA"/>
</dbReference>
<reference evidence="1" key="1">
    <citation type="journal article" date="2014" name="Int. J. Syst. Evol. Microbiol.">
        <title>Complete genome sequence of Corynebacterium casei LMG S-19264T (=DSM 44701T), isolated from a smear-ripened cheese.</title>
        <authorList>
            <consortium name="US DOE Joint Genome Institute (JGI-PGF)"/>
            <person name="Walter F."/>
            <person name="Albersmeier A."/>
            <person name="Kalinowski J."/>
            <person name="Ruckert C."/>
        </authorList>
    </citation>
    <scope>NUCLEOTIDE SEQUENCE</scope>
    <source>
        <strain evidence="1">CGMCC 1.6333</strain>
    </source>
</reference>